<evidence type="ECO:0000256" key="7">
    <source>
        <dbReference type="SAM" id="Phobius"/>
    </source>
</evidence>
<evidence type="ECO:0000313" key="10">
    <source>
        <dbReference type="Proteomes" id="UP000654345"/>
    </source>
</evidence>
<keyword evidence="10" id="KW-1185">Reference proteome</keyword>
<sequence>MAVETTLNTTQVQPTVAKRRSGVPVLLNMFKPLHKETPPPQQATMGFFTDTSICIGCKACEVACRQWNQLTPPPAQWSGSSYDNTTHLGAHTWRHVQFIEQINRVEPTSNGHAGQPVPELPLFEVQTLEDKIAAAKFEGILPETPPGTALPFFNNERWLMRSDVCKHCANAPCQEACPTGAIIRTEFDTVYVQQDICNGCGYCTVACPFGVIARDDGGSHTAHKCTLCYDRLKDDMEPACAKACPTDSITFGEVEQLKERARERLGVLQKHGVKEARLYGVDDQILDGGLNSFFLLLEEPEVYNLPRNPARPMNNVPVASLWSILAALVLGLASMLFFQQRDER</sequence>
<dbReference type="PANTHER" id="PTHR43545">
    <property type="entry name" value="FORMATE DEHYDROGENASE, NITRATE-INDUCIBLE, IRON-SULFUR SUBUNIT"/>
    <property type="match status" value="1"/>
</dbReference>
<dbReference type="InterPro" id="IPR017896">
    <property type="entry name" value="4Fe4S_Fe-S-bd"/>
</dbReference>
<keyword evidence="6" id="KW-0411">Iron-sulfur</keyword>
<dbReference type="Pfam" id="PF13247">
    <property type="entry name" value="Fer4_11"/>
    <property type="match status" value="1"/>
</dbReference>
<dbReference type="EMBL" id="BNJG01000001">
    <property type="protein sequence ID" value="GHO54886.1"/>
    <property type="molecule type" value="Genomic_DNA"/>
</dbReference>
<evidence type="ECO:0000256" key="3">
    <source>
        <dbReference type="ARBA" id="ARBA00022723"/>
    </source>
</evidence>
<accession>A0ABQ3UQC4</accession>
<organism evidence="9 10">
    <name type="scientific">Ktedonobacter robiniae</name>
    <dbReference type="NCBI Taxonomy" id="2778365"/>
    <lineage>
        <taxon>Bacteria</taxon>
        <taxon>Bacillati</taxon>
        <taxon>Chloroflexota</taxon>
        <taxon>Ktedonobacteria</taxon>
        <taxon>Ktedonobacterales</taxon>
        <taxon>Ktedonobacteraceae</taxon>
        <taxon>Ktedonobacter</taxon>
    </lineage>
</organism>
<dbReference type="Gene3D" id="3.30.70.20">
    <property type="match status" value="2"/>
</dbReference>
<dbReference type="PIRSF" id="PIRSF036298">
    <property type="entry name" value="FDH_4Fe4S"/>
    <property type="match status" value="1"/>
</dbReference>
<keyword evidence="7" id="KW-0812">Transmembrane</keyword>
<dbReference type="InterPro" id="IPR017900">
    <property type="entry name" value="4Fe4S_Fe_S_CS"/>
</dbReference>
<evidence type="ECO:0000256" key="4">
    <source>
        <dbReference type="ARBA" id="ARBA00022737"/>
    </source>
</evidence>
<name>A0ABQ3UQC4_9CHLR</name>
<dbReference type="Proteomes" id="UP000654345">
    <property type="component" value="Unassembled WGS sequence"/>
</dbReference>
<feature type="domain" description="4Fe-4S ferredoxin-type" evidence="8">
    <location>
        <begin position="188"/>
        <end position="217"/>
    </location>
</feature>
<keyword evidence="2" id="KW-0004">4Fe-4S</keyword>
<feature type="domain" description="4Fe-4S ferredoxin-type" evidence="8">
    <location>
        <begin position="156"/>
        <end position="187"/>
    </location>
</feature>
<evidence type="ECO:0000313" key="9">
    <source>
        <dbReference type="EMBL" id="GHO54886.1"/>
    </source>
</evidence>
<dbReference type="InterPro" id="IPR051555">
    <property type="entry name" value="FDH_Electron_Transfer_Unit"/>
</dbReference>
<keyword evidence="5" id="KW-0408">Iron</keyword>
<keyword evidence="7" id="KW-0472">Membrane</keyword>
<dbReference type="CDD" id="cd10560">
    <property type="entry name" value="FDH-O_like"/>
    <property type="match status" value="1"/>
</dbReference>
<keyword evidence="4" id="KW-0677">Repeat</keyword>
<dbReference type="PANTHER" id="PTHR43545:SF4">
    <property type="entry name" value="IRON-SULFUR PROTEIN"/>
    <property type="match status" value="1"/>
</dbReference>
<feature type="transmembrane region" description="Helical" evidence="7">
    <location>
        <begin position="319"/>
        <end position="338"/>
    </location>
</feature>
<comment type="subcellular location">
    <subcellularLocation>
        <location evidence="1">Cell envelope</location>
    </subcellularLocation>
</comment>
<evidence type="ECO:0000256" key="6">
    <source>
        <dbReference type="ARBA" id="ARBA00023014"/>
    </source>
</evidence>
<reference evidence="9 10" key="1">
    <citation type="journal article" date="2021" name="Int. J. Syst. Evol. Microbiol.">
        <title>Reticulibacter mediterranei gen. nov., sp. nov., within the new family Reticulibacteraceae fam. nov., and Ktedonospora formicarum gen. nov., sp. nov., Ktedonobacter robiniae sp. nov., Dictyobacter formicarum sp. nov. and Dictyobacter arantiisoli sp. nov., belonging to the class Ktedonobacteria.</title>
        <authorList>
            <person name="Yabe S."/>
            <person name="Zheng Y."/>
            <person name="Wang C.M."/>
            <person name="Sakai Y."/>
            <person name="Abe K."/>
            <person name="Yokota A."/>
            <person name="Donadio S."/>
            <person name="Cavaletti L."/>
            <person name="Monciardini P."/>
        </authorList>
    </citation>
    <scope>NUCLEOTIDE SEQUENCE [LARGE SCALE GENOMIC DNA]</scope>
    <source>
        <strain evidence="9 10">SOSP1-30</strain>
    </source>
</reference>
<keyword evidence="7" id="KW-1133">Transmembrane helix</keyword>
<dbReference type="RefSeq" id="WP_201371547.1">
    <property type="nucleotide sequence ID" value="NZ_BNJG01000001.1"/>
</dbReference>
<dbReference type="SUPFAM" id="SSF54862">
    <property type="entry name" value="4Fe-4S ferredoxins"/>
    <property type="match status" value="1"/>
</dbReference>
<evidence type="ECO:0000256" key="1">
    <source>
        <dbReference type="ARBA" id="ARBA00004196"/>
    </source>
</evidence>
<keyword evidence="3" id="KW-0479">Metal-binding</keyword>
<gene>
    <name evidence="9" type="ORF">KSB_33610</name>
</gene>
<evidence type="ECO:0000259" key="8">
    <source>
        <dbReference type="PROSITE" id="PS51379"/>
    </source>
</evidence>
<dbReference type="PROSITE" id="PS51379">
    <property type="entry name" value="4FE4S_FER_2"/>
    <property type="match status" value="3"/>
</dbReference>
<protein>
    <submittedName>
        <fullName evidence="9">Ferredoxin</fullName>
    </submittedName>
</protein>
<proteinExistence type="predicted"/>
<dbReference type="PROSITE" id="PS00198">
    <property type="entry name" value="4FE4S_FER_1"/>
    <property type="match status" value="1"/>
</dbReference>
<evidence type="ECO:0000256" key="5">
    <source>
        <dbReference type="ARBA" id="ARBA00023004"/>
    </source>
</evidence>
<feature type="domain" description="4Fe-4S ferredoxin-type" evidence="8">
    <location>
        <begin position="45"/>
        <end position="75"/>
    </location>
</feature>
<evidence type="ECO:0000256" key="2">
    <source>
        <dbReference type="ARBA" id="ARBA00022485"/>
    </source>
</evidence>
<comment type="caution">
    <text evidence="9">The sequence shown here is derived from an EMBL/GenBank/DDBJ whole genome shotgun (WGS) entry which is preliminary data.</text>
</comment>
<dbReference type="InterPro" id="IPR014603">
    <property type="entry name" value="Formate_DH_Fe-S_su"/>
</dbReference>